<protein>
    <submittedName>
        <fullName evidence="7">Site-specific integrase</fullName>
    </submittedName>
</protein>
<dbReference type="PROSITE" id="PS51898">
    <property type="entry name" value="TYR_RECOMBINASE"/>
    <property type="match status" value="1"/>
</dbReference>
<dbReference type="SUPFAM" id="SSF56349">
    <property type="entry name" value="DNA breaking-rejoining enzymes"/>
    <property type="match status" value="1"/>
</dbReference>
<accession>A0A415MAP7</accession>
<evidence type="ECO:0000256" key="4">
    <source>
        <dbReference type="PROSITE-ProRule" id="PRU01248"/>
    </source>
</evidence>
<comment type="similarity">
    <text evidence="1">Belongs to the 'phage' integrase family.</text>
</comment>
<reference evidence="7 8" key="1">
    <citation type="submission" date="2018-08" db="EMBL/GenBank/DDBJ databases">
        <title>A genome reference for cultivated species of the human gut microbiota.</title>
        <authorList>
            <person name="Zou Y."/>
            <person name="Xue W."/>
            <person name="Luo G."/>
        </authorList>
    </citation>
    <scope>NUCLEOTIDE SEQUENCE [LARGE SCALE GENOMIC DNA]</scope>
    <source>
        <strain evidence="7 8">AF36-7BH</strain>
    </source>
</reference>
<dbReference type="InterPro" id="IPR050090">
    <property type="entry name" value="Tyrosine_recombinase_XerCD"/>
</dbReference>
<evidence type="ECO:0000256" key="2">
    <source>
        <dbReference type="ARBA" id="ARBA00023125"/>
    </source>
</evidence>
<dbReference type="RefSeq" id="WP_118371047.1">
    <property type="nucleotide sequence ID" value="NZ_QROY01000007.1"/>
</dbReference>
<dbReference type="InterPro" id="IPR044068">
    <property type="entry name" value="CB"/>
</dbReference>
<dbReference type="InterPro" id="IPR013762">
    <property type="entry name" value="Integrase-like_cat_sf"/>
</dbReference>
<dbReference type="Proteomes" id="UP000285201">
    <property type="component" value="Unassembled WGS sequence"/>
</dbReference>
<keyword evidence="3" id="KW-0233">DNA recombination</keyword>
<organism evidence="7 8">
    <name type="scientific">Lachnospira eligens</name>
    <dbReference type="NCBI Taxonomy" id="39485"/>
    <lineage>
        <taxon>Bacteria</taxon>
        <taxon>Bacillati</taxon>
        <taxon>Bacillota</taxon>
        <taxon>Clostridia</taxon>
        <taxon>Lachnospirales</taxon>
        <taxon>Lachnospiraceae</taxon>
        <taxon>Lachnospira</taxon>
    </lineage>
</organism>
<dbReference type="InterPro" id="IPR010998">
    <property type="entry name" value="Integrase_recombinase_N"/>
</dbReference>
<feature type="domain" description="Core-binding (CB)" evidence="6">
    <location>
        <begin position="63"/>
        <end position="157"/>
    </location>
</feature>
<dbReference type="Gene3D" id="1.10.150.130">
    <property type="match status" value="1"/>
</dbReference>
<dbReference type="Gene3D" id="1.10.443.10">
    <property type="entry name" value="Intergrase catalytic core"/>
    <property type="match status" value="1"/>
</dbReference>
<dbReference type="GO" id="GO:0015074">
    <property type="term" value="P:DNA integration"/>
    <property type="evidence" value="ECO:0007669"/>
    <property type="project" value="InterPro"/>
</dbReference>
<dbReference type="EMBL" id="QROY01000007">
    <property type="protein sequence ID" value="RHL67737.1"/>
    <property type="molecule type" value="Genomic_DNA"/>
</dbReference>
<dbReference type="CDD" id="cd01189">
    <property type="entry name" value="INT_ICEBs1_C_like"/>
    <property type="match status" value="1"/>
</dbReference>
<evidence type="ECO:0000313" key="7">
    <source>
        <dbReference type="EMBL" id="RHL67737.1"/>
    </source>
</evidence>
<dbReference type="GO" id="GO:0003677">
    <property type="term" value="F:DNA binding"/>
    <property type="evidence" value="ECO:0007669"/>
    <property type="project" value="UniProtKB-UniRule"/>
</dbReference>
<evidence type="ECO:0000256" key="1">
    <source>
        <dbReference type="ARBA" id="ARBA00008857"/>
    </source>
</evidence>
<gene>
    <name evidence="7" type="ORF">DW007_09885</name>
</gene>
<dbReference type="PANTHER" id="PTHR30349">
    <property type="entry name" value="PHAGE INTEGRASE-RELATED"/>
    <property type="match status" value="1"/>
</dbReference>
<evidence type="ECO:0000256" key="3">
    <source>
        <dbReference type="ARBA" id="ARBA00023172"/>
    </source>
</evidence>
<keyword evidence="2 4" id="KW-0238">DNA-binding</keyword>
<dbReference type="InterPro" id="IPR011010">
    <property type="entry name" value="DNA_brk_join_enz"/>
</dbReference>
<evidence type="ECO:0000259" key="6">
    <source>
        <dbReference type="PROSITE" id="PS51900"/>
    </source>
</evidence>
<dbReference type="InterPro" id="IPR002104">
    <property type="entry name" value="Integrase_catalytic"/>
</dbReference>
<name>A0A415MAP7_9FIRM</name>
<sequence>MAKGSVRKKGKKWYYRFYVEDQSGNLVQKEYAGTESKSETEKLLRQAMDDYENKRFVAKTDNLTVGDLLDLWSEEELKTGTLSNGTVENYLGAIRVIKKHPIADRKLKNVTAEHLQSFFDLLTFGGEYPDGTVKKGYSKDYIHSFSAVLQQAFRFAVFPKQLITFNPMQYIKLKKQAEDVDLFSDDDIEEGVQPISHEDYQRLIKYLEEKNPPAILPIQIAYYAGLRIGEVCGLTWQDINLEEQYLTIKRSTRYDGARHKNIIGPTKRKKVRIVDFGDTLAGILKEARKEQLKNRMQYGELYHRNYYKEVQDKNRVYYEYYHLDGTQDVPEEYKQISFVCLRPDGCLELPSTLGLVCRSVSAKLDGFEGFHFHQLRHTYTSNLLSNGAAPKDVQELLGHSDVSTTMNVYAHSTRKAKRDSARLLDKVAGND</sequence>
<proteinExistence type="inferred from homology"/>
<evidence type="ECO:0000313" key="8">
    <source>
        <dbReference type="Proteomes" id="UP000285201"/>
    </source>
</evidence>
<dbReference type="AlphaFoldDB" id="A0A415MAP7"/>
<comment type="caution">
    <text evidence="7">The sequence shown here is derived from an EMBL/GenBank/DDBJ whole genome shotgun (WGS) entry which is preliminary data.</text>
</comment>
<dbReference type="Pfam" id="PF00589">
    <property type="entry name" value="Phage_integrase"/>
    <property type="match status" value="2"/>
</dbReference>
<dbReference type="PROSITE" id="PS51900">
    <property type="entry name" value="CB"/>
    <property type="match status" value="1"/>
</dbReference>
<dbReference type="PANTHER" id="PTHR30349:SF41">
    <property type="entry name" value="INTEGRASE_RECOMBINASE PROTEIN MJ0367-RELATED"/>
    <property type="match status" value="1"/>
</dbReference>
<dbReference type="GO" id="GO:0006310">
    <property type="term" value="P:DNA recombination"/>
    <property type="evidence" value="ECO:0007669"/>
    <property type="project" value="UniProtKB-KW"/>
</dbReference>
<feature type="domain" description="Tyr recombinase" evidence="5">
    <location>
        <begin position="190"/>
        <end position="422"/>
    </location>
</feature>
<evidence type="ECO:0000259" key="5">
    <source>
        <dbReference type="PROSITE" id="PS51898"/>
    </source>
</evidence>